<gene>
    <name evidence="1" type="ORF">QBC37DRAFT_393812</name>
</gene>
<organism evidence="1 2">
    <name type="scientific">Rhypophila decipiens</name>
    <dbReference type="NCBI Taxonomy" id="261697"/>
    <lineage>
        <taxon>Eukaryota</taxon>
        <taxon>Fungi</taxon>
        <taxon>Dikarya</taxon>
        <taxon>Ascomycota</taxon>
        <taxon>Pezizomycotina</taxon>
        <taxon>Sordariomycetes</taxon>
        <taxon>Sordariomycetidae</taxon>
        <taxon>Sordariales</taxon>
        <taxon>Naviculisporaceae</taxon>
        <taxon>Rhypophila</taxon>
    </lineage>
</organism>
<evidence type="ECO:0000313" key="1">
    <source>
        <dbReference type="EMBL" id="KAK4205855.1"/>
    </source>
</evidence>
<reference evidence="1" key="1">
    <citation type="journal article" date="2023" name="Mol. Phylogenet. Evol.">
        <title>Genome-scale phylogeny and comparative genomics of the fungal order Sordariales.</title>
        <authorList>
            <person name="Hensen N."/>
            <person name="Bonometti L."/>
            <person name="Westerberg I."/>
            <person name="Brannstrom I.O."/>
            <person name="Guillou S."/>
            <person name="Cros-Aarteil S."/>
            <person name="Calhoun S."/>
            <person name="Haridas S."/>
            <person name="Kuo A."/>
            <person name="Mondo S."/>
            <person name="Pangilinan J."/>
            <person name="Riley R."/>
            <person name="LaButti K."/>
            <person name="Andreopoulos B."/>
            <person name="Lipzen A."/>
            <person name="Chen C."/>
            <person name="Yan M."/>
            <person name="Daum C."/>
            <person name="Ng V."/>
            <person name="Clum A."/>
            <person name="Steindorff A."/>
            <person name="Ohm R.A."/>
            <person name="Martin F."/>
            <person name="Silar P."/>
            <person name="Natvig D.O."/>
            <person name="Lalanne C."/>
            <person name="Gautier V."/>
            <person name="Ament-Velasquez S.L."/>
            <person name="Kruys A."/>
            <person name="Hutchinson M.I."/>
            <person name="Powell A.J."/>
            <person name="Barry K."/>
            <person name="Miller A.N."/>
            <person name="Grigoriev I.V."/>
            <person name="Debuchy R."/>
            <person name="Gladieux P."/>
            <person name="Hiltunen Thoren M."/>
            <person name="Johannesson H."/>
        </authorList>
    </citation>
    <scope>NUCLEOTIDE SEQUENCE</scope>
    <source>
        <strain evidence="1">PSN293</strain>
    </source>
</reference>
<protein>
    <submittedName>
        <fullName evidence="1">Uncharacterized protein</fullName>
    </submittedName>
</protein>
<dbReference type="EMBL" id="MU858731">
    <property type="protein sequence ID" value="KAK4205855.1"/>
    <property type="molecule type" value="Genomic_DNA"/>
</dbReference>
<sequence>MRRIMHGHSGRFLGVRIGISPWRHIAIGISNRYLNQAFQEDEKGAGEFDEDDEDTIDSAWDLQAGHITHIAGMIYARELQQGPFGTAARRDGFRRVSRQWHRFWGFGAEEGGG</sequence>
<name>A0AAN7B2F6_9PEZI</name>
<dbReference type="AlphaFoldDB" id="A0AAN7B2F6"/>
<proteinExistence type="predicted"/>
<dbReference type="Proteomes" id="UP001301769">
    <property type="component" value="Unassembled WGS sequence"/>
</dbReference>
<accession>A0AAN7B2F6</accession>
<evidence type="ECO:0000313" key="2">
    <source>
        <dbReference type="Proteomes" id="UP001301769"/>
    </source>
</evidence>
<keyword evidence="2" id="KW-1185">Reference proteome</keyword>
<reference evidence="1" key="2">
    <citation type="submission" date="2023-05" db="EMBL/GenBank/DDBJ databases">
        <authorList>
            <consortium name="Lawrence Berkeley National Laboratory"/>
            <person name="Steindorff A."/>
            <person name="Hensen N."/>
            <person name="Bonometti L."/>
            <person name="Westerberg I."/>
            <person name="Brannstrom I.O."/>
            <person name="Guillou S."/>
            <person name="Cros-Aarteil S."/>
            <person name="Calhoun S."/>
            <person name="Haridas S."/>
            <person name="Kuo A."/>
            <person name="Mondo S."/>
            <person name="Pangilinan J."/>
            <person name="Riley R."/>
            <person name="Labutti K."/>
            <person name="Andreopoulos B."/>
            <person name="Lipzen A."/>
            <person name="Chen C."/>
            <person name="Yanf M."/>
            <person name="Daum C."/>
            <person name="Ng V."/>
            <person name="Clum A."/>
            <person name="Ohm R."/>
            <person name="Martin F."/>
            <person name="Silar P."/>
            <person name="Natvig D."/>
            <person name="Lalanne C."/>
            <person name="Gautier V."/>
            <person name="Ament-Velasquez S.L."/>
            <person name="Kruys A."/>
            <person name="Hutchinson M.I."/>
            <person name="Powell A.J."/>
            <person name="Barry K."/>
            <person name="Miller A.N."/>
            <person name="Grigoriev I.V."/>
            <person name="Debuchy R."/>
            <person name="Gladieux P."/>
            <person name="Thoren M.H."/>
            <person name="Johannesson H."/>
        </authorList>
    </citation>
    <scope>NUCLEOTIDE SEQUENCE</scope>
    <source>
        <strain evidence="1">PSN293</strain>
    </source>
</reference>
<comment type="caution">
    <text evidence="1">The sequence shown here is derived from an EMBL/GenBank/DDBJ whole genome shotgun (WGS) entry which is preliminary data.</text>
</comment>